<organism evidence="4 5">
    <name type="scientific">Nannochloropsis salina CCMP1776</name>
    <dbReference type="NCBI Taxonomy" id="1027361"/>
    <lineage>
        <taxon>Eukaryota</taxon>
        <taxon>Sar</taxon>
        <taxon>Stramenopiles</taxon>
        <taxon>Ochrophyta</taxon>
        <taxon>Eustigmatophyceae</taxon>
        <taxon>Eustigmatales</taxon>
        <taxon>Monodopsidaceae</taxon>
        <taxon>Microchloropsis</taxon>
        <taxon>Microchloropsis salina</taxon>
    </lineage>
</organism>
<dbReference type="InterPro" id="IPR043971">
    <property type="entry name" value="FUZ/MON1/HPS1_longin_2"/>
</dbReference>
<gene>
    <name evidence="4" type="ORF">NSK_000055</name>
</gene>
<evidence type="ECO:0000259" key="3">
    <source>
        <dbReference type="Pfam" id="PF19037"/>
    </source>
</evidence>
<evidence type="ECO:0008006" key="6">
    <source>
        <dbReference type="Google" id="ProtNLM"/>
    </source>
</evidence>
<dbReference type="InterPro" id="IPR004353">
    <property type="entry name" value="Mon1"/>
</dbReference>
<feature type="compositionally biased region" description="Gly residues" evidence="1">
    <location>
        <begin position="450"/>
        <end position="460"/>
    </location>
</feature>
<feature type="region of interest" description="Disordered" evidence="1">
    <location>
        <begin position="1"/>
        <end position="48"/>
    </location>
</feature>
<feature type="compositionally biased region" description="Basic and acidic residues" evidence="1">
    <location>
        <begin position="560"/>
        <end position="579"/>
    </location>
</feature>
<evidence type="ECO:0000256" key="1">
    <source>
        <dbReference type="SAM" id="MobiDB-lite"/>
    </source>
</evidence>
<feature type="domain" description="FUZ/MON1/HPS1 second Longin" evidence="3">
    <location>
        <begin position="296"/>
        <end position="392"/>
    </location>
</feature>
<dbReference type="InterPro" id="IPR043972">
    <property type="entry name" value="FUZ/MON1/HPS1_longin_1"/>
</dbReference>
<feature type="region of interest" description="Disordered" evidence="1">
    <location>
        <begin position="448"/>
        <end position="469"/>
    </location>
</feature>
<feature type="region of interest" description="Disordered" evidence="1">
    <location>
        <begin position="71"/>
        <end position="92"/>
    </location>
</feature>
<proteinExistence type="predicted"/>
<sequence>MEDQHAVDLASQTVESLHLDEDDEFVTPSPSPCTREPENTPTSTLFNPKVTSPASCLALVSPRTNNVVESVDPCGATSKPSSPPPSESPAIDLSTGKHFFVLSHAGKPIYSRLGDEQQLGPVMGMVQAVVSLSQSLGNPRRNGDKGGKETIESSSRYSNGNEENCCLRSIRTVGGCRQFVFLLRQELIFMVVSNTREPEPFLRLQLEYLYHQIVFLLTSPRITHCFAVNPAYDLRELLGGTHRILSGIADMASPTRDSLGSLMTSAAQALPLDPTLRHDLAQALVNICASTPGLQPVLYALLLSGNRLVTLVEPRDPPWHRLRASDLLLLSNFLTTQPFFRTENETWTPICLPRFNDTGFLYAFVACMDPRHSLYLLLVSPTQEPEQFRASSKVRKAAQALFEERGWLAALKEAAAGEHRQRALNKYSNAGMAFHFMYKFCPVTGREGGRGGNGRGSGGKGDGRDTSDRARALPQSISSNFFFPYVDEEAKQAVWNLYAKALLQLRYGGREGGTGWAHAGDRMDCIFKDAGGEGGKGVGVGNRERHSTSLSASSGPSSRGVDRVPDDVDRGGRRRRSDDSGESGKGCVNCMMEVFEKKNVHSLVYELRETDCLVVSVGPDFELFALLSAAPTLRESLQSLNRMLRAIKRDERWLFMVEAAHW</sequence>
<dbReference type="AlphaFoldDB" id="A0A4D9D9U7"/>
<feature type="compositionally biased region" description="Basic and acidic residues" evidence="1">
    <location>
        <begin position="141"/>
        <end position="151"/>
    </location>
</feature>
<feature type="region of interest" description="Disordered" evidence="1">
    <location>
        <begin position="134"/>
        <end position="161"/>
    </location>
</feature>
<keyword evidence="5" id="KW-1185">Reference proteome</keyword>
<reference evidence="4 5" key="1">
    <citation type="submission" date="2019-01" db="EMBL/GenBank/DDBJ databases">
        <title>Nuclear Genome Assembly of the Microalgal Biofuel strain Nannochloropsis salina CCMP1776.</title>
        <authorList>
            <person name="Hovde B."/>
        </authorList>
    </citation>
    <scope>NUCLEOTIDE SEQUENCE [LARGE SCALE GENOMIC DNA]</scope>
    <source>
        <strain evidence="4 5">CCMP1776</strain>
    </source>
</reference>
<dbReference type="PRINTS" id="PR01546">
    <property type="entry name" value="YEAST73DUF"/>
</dbReference>
<dbReference type="Pfam" id="PF19037">
    <property type="entry name" value="Fuz_longin_2"/>
    <property type="match status" value="1"/>
</dbReference>
<dbReference type="Proteomes" id="UP000355283">
    <property type="component" value="Unassembled WGS sequence"/>
</dbReference>
<dbReference type="OrthoDB" id="272411at2759"/>
<feature type="compositionally biased region" description="Polar residues" evidence="1">
    <location>
        <begin position="39"/>
        <end position="48"/>
    </location>
</feature>
<dbReference type="Pfam" id="PF19036">
    <property type="entry name" value="Fuz_longin_1"/>
    <property type="match status" value="2"/>
</dbReference>
<dbReference type="PANTHER" id="PTHR13027">
    <property type="entry name" value="SAND PROTEIN-RELATED"/>
    <property type="match status" value="1"/>
</dbReference>
<accession>A0A4D9D9U7</accession>
<evidence type="ECO:0000313" key="4">
    <source>
        <dbReference type="EMBL" id="TFJ88481.1"/>
    </source>
</evidence>
<evidence type="ECO:0000313" key="5">
    <source>
        <dbReference type="Proteomes" id="UP000355283"/>
    </source>
</evidence>
<protein>
    <recommendedName>
        <fullName evidence="6">Vacuolar fusion protein MON1 homolog</fullName>
    </recommendedName>
</protein>
<feature type="compositionally biased region" description="Low complexity" evidence="1">
    <location>
        <begin position="548"/>
        <end position="559"/>
    </location>
</feature>
<evidence type="ECO:0000259" key="2">
    <source>
        <dbReference type="Pfam" id="PF19036"/>
    </source>
</evidence>
<dbReference type="GO" id="GO:0006623">
    <property type="term" value="P:protein targeting to vacuole"/>
    <property type="evidence" value="ECO:0007669"/>
    <property type="project" value="InterPro"/>
</dbReference>
<dbReference type="PANTHER" id="PTHR13027:SF7">
    <property type="entry name" value="VACUOLAR FUSION PROTEIN MON1 HOMOLOG"/>
    <property type="match status" value="1"/>
</dbReference>
<name>A0A4D9D9U7_9STRA</name>
<feature type="compositionally biased region" description="Polar residues" evidence="1">
    <location>
        <begin position="152"/>
        <end position="161"/>
    </location>
</feature>
<feature type="domain" description="FUZ/MON1/HPS1 first Longin" evidence="2">
    <location>
        <begin position="97"/>
        <end position="137"/>
    </location>
</feature>
<feature type="domain" description="FUZ/MON1/HPS1 first Longin" evidence="2">
    <location>
        <begin position="166"/>
        <end position="246"/>
    </location>
</feature>
<feature type="region of interest" description="Disordered" evidence="1">
    <location>
        <begin position="536"/>
        <end position="584"/>
    </location>
</feature>
<dbReference type="GO" id="GO:0016192">
    <property type="term" value="P:vesicle-mediated transport"/>
    <property type="evidence" value="ECO:0007669"/>
    <property type="project" value="InterPro"/>
</dbReference>
<dbReference type="EMBL" id="SDOX01000001">
    <property type="protein sequence ID" value="TFJ88481.1"/>
    <property type="molecule type" value="Genomic_DNA"/>
</dbReference>
<comment type="caution">
    <text evidence="4">The sequence shown here is derived from an EMBL/GenBank/DDBJ whole genome shotgun (WGS) entry which is preliminary data.</text>
</comment>